<proteinExistence type="predicted"/>
<organism evidence="1 2">
    <name type="scientific">Zosterops borbonicus</name>
    <dbReference type="NCBI Taxonomy" id="364589"/>
    <lineage>
        <taxon>Eukaryota</taxon>
        <taxon>Metazoa</taxon>
        <taxon>Chordata</taxon>
        <taxon>Craniata</taxon>
        <taxon>Vertebrata</taxon>
        <taxon>Euteleostomi</taxon>
        <taxon>Archelosauria</taxon>
        <taxon>Archosauria</taxon>
        <taxon>Dinosauria</taxon>
        <taxon>Saurischia</taxon>
        <taxon>Theropoda</taxon>
        <taxon>Coelurosauria</taxon>
        <taxon>Aves</taxon>
        <taxon>Neognathae</taxon>
        <taxon>Neoaves</taxon>
        <taxon>Telluraves</taxon>
        <taxon>Australaves</taxon>
        <taxon>Passeriformes</taxon>
        <taxon>Sylvioidea</taxon>
        <taxon>Zosteropidae</taxon>
        <taxon>Zosterops</taxon>
    </lineage>
</organism>
<gene>
    <name evidence="1" type="ORF">HGM15179_002482</name>
</gene>
<dbReference type="EMBL" id="SWJQ01000044">
    <property type="protein sequence ID" value="TRZ24627.1"/>
    <property type="molecule type" value="Genomic_DNA"/>
</dbReference>
<keyword evidence="2" id="KW-1185">Reference proteome</keyword>
<evidence type="ECO:0000313" key="2">
    <source>
        <dbReference type="Proteomes" id="UP000796761"/>
    </source>
</evidence>
<protein>
    <submittedName>
        <fullName evidence="1">Uncharacterized protein</fullName>
    </submittedName>
</protein>
<accession>A0A8K1GTQ5</accession>
<dbReference type="AlphaFoldDB" id="A0A8K1GTQ5"/>
<comment type="caution">
    <text evidence="1">The sequence shown here is derived from an EMBL/GenBank/DDBJ whole genome shotgun (WGS) entry which is preliminary data.</text>
</comment>
<dbReference type="Proteomes" id="UP000796761">
    <property type="component" value="Unassembled WGS sequence"/>
</dbReference>
<evidence type="ECO:0000313" key="1">
    <source>
        <dbReference type="EMBL" id="TRZ24627.1"/>
    </source>
</evidence>
<sequence length="84" mass="9557">MFPLIISSNIRLDENNCNGEPPKTNYLRADMDIDVDVYIDIDDIDIDDIDIDIDIDVDIDIQVSHISPLPFPKDGGNPIQTQEW</sequence>
<reference evidence="1" key="1">
    <citation type="submission" date="2019-04" db="EMBL/GenBank/DDBJ databases">
        <title>Genome assembly of Zosterops borbonicus 15179.</title>
        <authorList>
            <person name="Leroy T."/>
            <person name="Anselmetti Y."/>
            <person name="Tilak M.-K."/>
            <person name="Nabholz B."/>
        </authorList>
    </citation>
    <scope>NUCLEOTIDE SEQUENCE</scope>
    <source>
        <strain evidence="1">HGM_15179</strain>
        <tissue evidence="1">Muscle</tissue>
    </source>
</reference>
<name>A0A8K1GTQ5_9PASS</name>